<name>A0A8S0VV74_CYCAE</name>
<dbReference type="InterPro" id="IPR008271">
    <property type="entry name" value="Ser/Thr_kinase_AS"/>
</dbReference>
<dbReference type="PROSITE" id="PS51257">
    <property type="entry name" value="PROKAR_LIPOPROTEIN"/>
    <property type="match status" value="1"/>
</dbReference>
<reference evidence="13 14" key="1">
    <citation type="submission" date="2020-01" db="EMBL/GenBank/DDBJ databases">
        <authorList>
            <person name="Gupta K D."/>
        </authorList>
    </citation>
    <scope>NUCLEOTIDE SEQUENCE [LARGE SCALE GENOMIC DNA]</scope>
</reference>
<evidence type="ECO:0000256" key="5">
    <source>
        <dbReference type="ARBA" id="ARBA00022741"/>
    </source>
</evidence>
<evidence type="ECO:0000256" key="8">
    <source>
        <dbReference type="ARBA" id="ARBA00047899"/>
    </source>
</evidence>
<feature type="region of interest" description="Disordered" evidence="11">
    <location>
        <begin position="364"/>
        <end position="407"/>
    </location>
</feature>
<accession>A0A8S0VV74</accession>
<evidence type="ECO:0000256" key="7">
    <source>
        <dbReference type="ARBA" id="ARBA00022840"/>
    </source>
</evidence>
<dbReference type="GO" id="GO:0005524">
    <property type="term" value="F:ATP binding"/>
    <property type="evidence" value="ECO:0007669"/>
    <property type="project" value="UniProtKB-UniRule"/>
</dbReference>
<dbReference type="InterPro" id="IPR050235">
    <property type="entry name" value="CK1_Ser-Thr_kinase"/>
</dbReference>
<sequence>MICRGGSNRRPNLGGVGFALSTLACAQPTRPPRPILSSPASTMTSHSHPSSTANLVGVHYRVGKKIGEGSFGVIFEGTNLLNSQTVAIKFEPRKAEAPQLRDECRSYRILAGCTGIPQIYHFGQEGLHNILVIDLLGPSLEDLFDMCGRKFSIKTVCMAAKQMITRVQTIHEKNLIYRDIKPDNFLIGRPGTKGSNVIHVVDFGMAKQYRDPKTKQHIPYRERKSLSGTARYMSINTHLGREQSRRDDLESLGHVFMYFLRGSLPWQGLKAATNKQKYEKIGEKKQTTPIKELCEGFPEEFGIYLNYVRKLGFEETPDYDFLRELFTKVMRSNGDVDDGVFDWNLLHDGKGWEASVGQTQMLTRIQNDGYQERRKDRDDRRRSQAQPGNMVPPSPALVRHGSKQRKVPAALTPGQLTPHSAQAQVHIPIGSNQRGHPYAAAGIGAGYEHAQQYEQHRNQQYGRTSPMVSTVGASPAAISNVRARAGDAGVAQDYQQEPEPPKPSFLRILTCRC</sequence>
<evidence type="ECO:0000256" key="4">
    <source>
        <dbReference type="ARBA" id="ARBA00022679"/>
    </source>
</evidence>
<evidence type="ECO:0000256" key="6">
    <source>
        <dbReference type="ARBA" id="ARBA00022777"/>
    </source>
</evidence>
<dbReference type="FunFam" id="3.30.200.20:FF:000538">
    <property type="entry name" value="Putative Casein kinase I"/>
    <property type="match status" value="1"/>
</dbReference>
<evidence type="ECO:0000256" key="3">
    <source>
        <dbReference type="ARBA" id="ARBA00022527"/>
    </source>
</evidence>
<keyword evidence="3" id="KW-0723">Serine/threonine-protein kinase</keyword>
<comment type="similarity">
    <text evidence="1">Belongs to the protein kinase superfamily. CK1 Ser/Thr protein kinase family. Casein kinase I subfamily.</text>
</comment>
<feature type="compositionally biased region" description="Low complexity" evidence="11">
    <location>
        <begin position="37"/>
        <end position="52"/>
    </location>
</feature>
<evidence type="ECO:0000256" key="10">
    <source>
        <dbReference type="PROSITE-ProRule" id="PRU10141"/>
    </source>
</evidence>
<comment type="catalytic activity">
    <reaction evidence="9">
        <text>L-seryl-[protein] + ATP = O-phospho-L-seryl-[protein] + ADP + H(+)</text>
        <dbReference type="Rhea" id="RHEA:17989"/>
        <dbReference type="Rhea" id="RHEA-COMP:9863"/>
        <dbReference type="Rhea" id="RHEA-COMP:11604"/>
        <dbReference type="ChEBI" id="CHEBI:15378"/>
        <dbReference type="ChEBI" id="CHEBI:29999"/>
        <dbReference type="ChEBI" id="CHEBI:30616"/>
        <dbReference type="ChEBI" id="CHEBI:83421"/>
        <dbReference type="ChEBI" id="CHEBI:456216"/>
        <dbReference type="EC" id="2.7.11.1"/>
    </reaction>
</comment>
<dbReference type="FunFam" id="1.10.510.10:FF:000160">
    <property type="entry name" value="Casein kinase I 1"/>
    <property type="match status" value="1"/>
</dbReference>
<dbReference type="EMBL" id="CACVBS010000112">
    <property type="protein sequence ID" value="CAA7271540.1"/>
    <property type="molecule type" value="Genomic_DNA"/>
</dbReference>
<dbReference type="SUPFAM" id="SSF56112">
    <property type="entry name" value="Protein kinase-like (PK-like)"/>
    <property type="match status" value="1"/>
</dbReference>
<organism evidence="13 14">
    <name type="scientific">Cyclocybe aegerita</name>
    <name type="common">Black poplar mushroom</name>
    <name type="synonym">Agrocybe aegerita</name>
    <dbReference type="NCBI Taxonomy" id="1973307"/>
    <lineage>
        <taxon>Eukaryota</taxon>
        <taxon>Fungi</taxon>
        <taxon>Dikarya</taxon>
        <taxon>Basidiomycota</taxon>
        <taxon>Agaricomycotina</taxon>
        <taxon>Agaricomycetes</taxon>
        <taxon>Agaricomycetidae</taxon>
        <taxon>Agaricales</taxon>
        <taxon>Agaricineae</taxon>
        <taxon>Bolbitiaceae</taxon>
        <taxon>Cyclocybe</taxon>
    </lineage>
</organism>
<dbReference type="SMART" id="SM00220">
    <property type="entry name" value="S_TKc"/>
    <property type="match status" value="1"/>
</dbReference>
<evidence type="ECO:0000256" key="2">
    <source>
        <dbReference type="ARBA" id="ARBA00012513"/>
    </source>
</evidence>
<dbReference type="OrthoDB" id="5800476at2759"/>
<comment type="catalytic activity">
    <reaction evidence="8">
        <text>L-threonyl-[protein] + ATP = O-phospho-L-threonyl-[protein] + ADP + H(+)</text>
        <dbReference type="Rhea" id="RHEA:46608"/>
        <dbReference type="Rhea" id="RHEA-COMP:11060"/>
        <dbReference type="Rhea" id="RHEA-COMP:11605"/>
        <dbReference type="ChEBI" id="CHEBI:15378"/>
        <dbReference type="ChEBI" id="CHEBI:30013"/>
        <dbReference type="ChEBI" id="CHEBI:30616"/>
        <dbReference type="ChEBI" id="CHEBI:61977"/>
        <dbReference type="ChEBI" id="CHEBI:456216"/>
        <dbReference type="EC" id="2.7.11.1"/>
    </reaction>
</comment>
<evidence type="ECO:0000256" key="1">
    <source>
        <dbReference type="ARBA" id="ARBA00005926"/>
    </source>
</evidence>
<feature type="region of interest" description="Disordered" evidence="11">
    <location>
        <begin position="31"/>
        <end position="52"/>
    </location>
</feature>
<comment type="caution">
    <text evidence="13">The sequence shown here is derived from an EMBL/GenBank/DDBJ whole genome shotgun (WGS) entry which is preliminary data.</text>
</comment>
<evidence type="ECO:0000256" key="11">
    <source>
        <dbReference type="SAM" id="MobiDB-lite"/>
    </source>
</evidence>
<evidence type="ECO:0000256" key="9">
    <source>
        <dbReference type="ARBA" id="ARBA00048679"/>
    </source>
</evidence>
<dbReference type="InterPro" id="IPR011009">
    <property type="entry name" value="Kinase-like_dom_sf"/>
</dbReference>
<feature type="domain" description="Protein kinase" evidence="12">
    <location>
        <begin position="60"/>
        <end position="322"/>
    </location>
</feature>
<dbReference type="CDD" id="cd14127">
    <property type="entry name" value="STKc_CK1_fungal"/>
    <property type="match status" value="1"/>
</dbReference>
<evidence type="ECO:0000313" key="13">
    <source>
        <dbReference type="EMBL" id="CAA7271540.1"/>
    </source>
</evidence>
<dbReference type="PANTHER" id="PTHR11909">
    <property type="entry name" value="CASEIN KINASE-RELATED"/>
    <property type="match status" value="1"/>
</dbReference>
<dbReference type="PROSITE" id="PS50011">
    <property type="entry name" value="PROTEIN_KINASE_DOM"/>
    <property type="match status" value="1"/>
</dbReference>
<dbReference type="GO" id="GO:0004674">
    <property type="term" value="F:protein serine/threonine kinase activity"/>
    <property type="evidence" value="ECO:0007669"/>
    <property type="project" value="UniProtKB-KW"/>
</dbReference>
<dbReference type="Proteomes" id="UP000467700">
    <property type="component" value="Unassembled WGS sequence"/>
</dbReference>
<keyword evidence="4" id="KW-0808">Transferase</keyword>
<dbReference type="EC" id="2.7.11.1" evidence="2"/>
<keyword evidence="6" id="KW-0418">Kinase</keyword>
<dbReference type="GO" id="GO:0000324">
    <property type="term" value="C:fungal-type vacuole"/>
    <property type="evidence" value="ECO:0007669"/>
    <property type="project" value="UniProtKB-ARBA"/>
</dbReference>
<dbReference type="InterPro" id="IPR000719">
    <property type="entry name" value="Prot_kinase_dom"/>
</dbReference>
<dbReference type="Gene3D" id="1.10.510.10">
    <property type="entry name" value="Transferase(Phosphotransferase) domain 1"/>
    <property type="match status" value="1"/>
</dbReference>
<dbReference type="AlphaFoldDB" id="A0A8S0VV74"/>
<gene>
    <name evidence="13" type="ORF">AAE3_LOCUS13830</name>
</gene>
<evidence type="ECO:0000313" key="14">
    <source>
        <dbReference type="Proteomes" id="UP000467700"/>
    </source>
</evidence>
<evidence type="ECO:0000259" key="12">
    <source>
        <dbReference type="PROSITE" id="PS50011"/>
    </source>
</evidence>
<feature type="binding site" evidence="10">
    <location>
        <position position="89"/>
    </location>
    <ligand>
        <name>ATP</name>
        <dbReference type="ChEBI" id="CHEBI:30616"/>
    </ligand>
</feature>
<dbReference type="InterPro" id="IPR017441">
    <property type="entry name" value="Protein_kinase_ATP_BS"/>
</dbReference>
<dbReference type="Pfam" id="PF00069">
    <property type="entry name" value="Pkinase"/>
    <property type="match status" value="1"/>
</dbReference>
<dbReference type="PROSITE" id="PS00107">
    <property type="entry name" value="PROTEIN_KINASE_ATP"/>
    <property type="match status" value="1"/>
</dbReference>
<protein>
    <recommendedName>
        <fullName evidence="2">non-specific serine/threonine protein kinase</fullName>
        <ecNumber evidence="2">2.7.11.1</ecNumber>
    </recommendedName>
</protein>
<keyword evidence="5 10" id="KW-0547">Nucleotide-binding</keyword>
<feature type="compositionally biased region" description="Basic and acidic residues" evidence="11">
    <location>
        <begin position="370"/>
        <end position="382"/>
    </location>
</feature>
<dbReference type="PROSITE" id="PS00108">
    <property type="entry name" value="PROTEIN_KINASE_ST"/>
    <property type="match status" value="1"/>
</dbReference>
<proteinExistence type="inferred from homology"/>
<keyword evidence="14" id="KW-1185">Reference proteome</keyword>
<keyword evidence="7 10" id="KW-0067">ATP-binding</keyword>